<evidence type="ECO:0000256" key="6">
    <source>
        <dbReference type="ARBA" id="ARBA00022723"/>
    </source>
</evidence>
<keyword evidence="5" id="KW-0808">Transferase</keyword>
<dbReference type="GO" id="GO:0042802">
    <property type="term" value="F:identical protein binding"/>
    <property type="evidence" value="ECO:0007669"/>
    <property type="project" value="UniProtKB-ARBA"/>
</dbReference>
<dbReference type="SUPFAM" id="SSF52540">
    <property type="entry name" value="P-loop containing nucleoside triphosphate hydrolases"/>
    <property type="match status" value="2"/>
</dbReference>
<sequence>MLLELDDKSRYSGRVELILGPMFSGKTTEMLRRLKRHQLANCSCRIVKYLKDTRFSNDQVSTHDRQMQEAIGATQIRDVMDKILDADVIAIDEGQFFNDIAESCEDLANMGKVVIVSALDGDYNRKRFKTILALCPMAEEVCKLNSVCTRCGADAPFSKRLTSNTEQEVIGGSEMYTALCRSCYLSTFECQSPPKCLKIARIELILGPVFSGKTSELLRRQNRHALAGRICKLIHYKKKAVDENHLIPLLSHSSQSITAETVSDVMDCLRDCQVVAIDDAQFFADVVTCAERLANMDKIVIVASLDGDFNRKEFNNEVLELYPLAEEITKLHAVCTECGVDASFSSSSTTDQASLLDRAYKAVCRKCYTATASHSICDSVSRMPLKNVNS</sequence>
<dbReference type="Pfam" id="PF00265">
    <property type="entry name" value="TK"/>
    <property type="match status" value="2"/>
</dbReference>
<dbReference type="GO" id="GO:0071897">
    <property type="term" value="P:DNA biosynthetic process"/>
    <property type="evidence" value="ECO:0007669"/>
    <property type="project" value="UniProtKB-KW"/>
</dbReference>
<dbReference type="EMBL" id="JBGFUD010004332">
    <property type="protein sequence ID" value="MFH4979553.1"/>
    <property type="molecule type" value="Genomic_DNA"/>
</dbReference>
<evidence type="ECO:0000256" key="7">
    <source>
        <dbReference type="ARBA" id="ARBA00022741"/>
    </source>
</evidence>
<evidence type="ECO:0000256" key="1">
    <source>
        <dbReference type="ARBA" id="ARBA00007587"/>
    </source>
</evidence>
<comment type="subunit">
    <text evidence="11">Homotetramer. Tetramerization from dimerization is induced by ATP and increases catalytic efficiency due to a high affinity for thymidine. Tetramerization is inhibited by phosphorylation at Ser-13. Interacts (via the KEN box) with FZR1.</text>
</comment>
<accession>A0ABD6EHW2</accession>
<evidence type="ECO:0000256" key="5">
    <source>
        <dbReference type="ARBA" id="ARBA00022679"/>
    </source>
</evidence>
<organism evidence="14 15">
    <name type="scientific">Gnathostoma spinigerum</name>
    <dbReference type="NCBI Taxonomy" id="75299"/>
    <lineage>
        <taxon>Eukaryota</taxon>
        <taxon>Metazoa</taxon>
        <taxon>Ecdysozoa</taxon>
        <taxon>Nematoda</taxon>
        <taxon>Chromadorea</taxon>
        <taxon>Rhabditida</taxon>
        <taxon>Spirurina</taxon>
        <taxon>Gnathostomatomorpha</taxon>
        <taxon>Gnathostomatoidea</taxon>
        <taxon>Gnathostomatidae</taxon>
        <taxon>Gnathostoma</taxon>
    </lineage>
</organism>
<dbReference type="Gene3D" id="3.40.50.300">
    <property type="entry name" value="P-loop containing nucleotide triphosphate hydrolases"/>
    <property type="match status" value="2"/>
</dbReference>
<keyword evidence="9" id="KW-0862">Zinc</keyword>
<dbReference type="Proteomes" id="UP001608902">
    <property type="component" value="Unassembled WGS sequence"/>
</dbReference>
<keyword evidence="7" id="KW-0547">Nucleotide-binding</keyword>
<dbReference type="PANTHER" id="PTHR11441">
    <property type="entry name" value="THYMIDINE KINASE"/>
    <property type="match status" value="1"/>
</dbReference>
<dbReference type="InterPro" id="IPR001267">
    <property type="entry name" value="Thymidine_kinase"/>
</dbReference>
<keyword evidence="15" id="KW-1185">Reference proteome</keyword>
<dbReference type="GO" id="GO:0046872">
    <property type="term" value="F:metal ion binding"/>
    <property type="evidence" value="ECO:0007669"/>
    <property type="project" value="UniProtKB-KW"/>
</dbReference>
<keyword evidence="10" id="KW-0067">ATP-binding</keyword>
<dbReference type="InterPro" id="IPR020633">
    <property type="entry name" value="Thymidine_kinase_CS"/>
</dbReference>
<reference evidence="14 15" key="1">
    <citation type="submission" date="2024-08" db="EMBL/GenBank/DDBJ databases">
        <title>Gnathostoma spinigerum genome.</title>
        <authorList>
            <person name="Gonzalez-Bertolin B."/>
            <person name="Monzon S."/>
            <person name="Zaballos A."/>
            <person name="Jimenez P."/>
            <person name="Dekumyoy P."/>
            <person name="Varona S."/>
            <person name="Cuesta I."/>
            <person name="Sumanam S."/>
            <person name="Adisakwattana P."/>
            <person name="Gasser R.B."/>
            <person name="Hernandez-Gonzalez A."/>
            <person name="Young N.D."/>
            <person name="Perteguer M.J."/>
        </authorList>
    </citation>
    <scope>NUCLEOTIDE SEQUENCE [LARGE SCALE GENOMIC DNA]</scope>
    <source>
        <strain evidence="14">AL3</strain>
        <tissue evidence="14">Liver</tissue>
    </source>
</reference>
<dbReference type="FunFam" id="3.40.50.300:FF:001270">
    <property type="entry name" value="Thymidine kinase"/>
    <property type="match status" value="1"/>
</dbReference>
<evidence type="ECO:0000313" key="14">
    <source>
        <dbReference type="EMBL" id="MFH4979553.1"/>
    </source>
</evidence>
<evidence type="ECO:0000256" key="8">
    <source>
        <dbReference type="ARBA" id="ARBA00022777"/>
    </source>
</evidence>
<evidence type="ECO:0000256" key="9">
    <source>
        <dbReference type="ARBA" id="ARBA00022833"/>
    </source>
</evidence>
<comment type="catalytic activity">
    <reaction evidence="12">
        <text>thymidine + ATP = dTMP + ADP + H(+)</text>
        <dbReference type="Rhea" id="RHEA:19129"/>
        <dbReference type="ChEBI" id="CHEBI:15378"/>
        <dbReference type="ChEBI" id="CHEBI:17748"/>
        <dbReference type="ChEBI" id="CHEBI:30616"/>
        <dbReference type="ChEBI" id="CHEBI:63528"/>
        <dbReference type="ChEBI" id="CHEBI:456216"/>
        <dbReference type="EC" id="2.7.1.21"/>
    </reaction>
    <physiologicalReaction direction="left-to-right" evidence="12">
        <dbReference type="Rhea" id="RHEA:19130"/>
    </physiologicalReaction>
</comment>
<dbReference type="GO" id="GO:0004797">
    <property type="term" value="F:thymidine kinase activity"/>
    <property type="evidence" value="ECO:0007669"/>
    <property type="project" value="UniProtKB-EC"/>
</dbReference>
<comment type="similarity">
    <text evidence="1 13">Belongs to the thymidine kinase family.</text>
</comment>
<proteinExistence type="inferred from homology"/>
<keyword evidence="6" id="KW-0479">Metal-binding</keyword>
<dbReference type="Gene3D" id="3.30.60.20">
    <property type="match status" value="1"/>
</dbReference>
<evidence type="ECO:0000256" key="2">
    <source>
        <dbReference type="ARBA" id="ARBA00012118"/>
    </source>
</evidence>
<evidence type="ECO:0000256" key="10">
    <source>
        <dbReference type="ARBA" id="ARBA00022840"/>
    </source>
</evidence>
<comment type="caution">
    <text evidence="14">The sequence shown here is derived from an EMBL/GenBank/DDBJ whole genome shotgun (WGS) entry which is preliminary data.</text>
</comment>
<protein>
    <recommendedName>
        <fullName evidence="3">Thymidine kinase, cytosolic</fullName>
        <ecNumber evidence="2">2.7.1.21</ecNumber>
    </recommendedName>
</protein>
<evidence type="ECO:0000256" key="4">
    <source>
        <dbReference type="ARBA" id="ARBA00022634"/>
    </source>
</evidence>
<name>A0ABD6EHW2_9BILA</name>
<evidence type="ECO:0000256" key="3">
    <source>
        <dbReference type="ARBA" id="ARBA00021150"/>
    </source>
</evidence>
<keyword evidence="8" id="KW-0418">Kinase</keyword>
<evidence type="ECO:0000256" key="12">
    <source>
        <dbReference type="ARBA" id="ARBA00048113"/>
    </source>
</evidence>
<gene>
    <name evidence="14" type="ORF">AB6A40_006262</name>
</gene>
<dbReference type="EC" id="2.7.1.21" evidence="2"/>
<evidence type="ECO:0000313" key="15">
    <source>
        <dbReference type="Proteomes" id="UP001608902"/>
    </source>
</evidence>
<keyword evidence="4" id="KW-0237">DNA synthesis</keyword>
<dbReference type="PROSITE" id="PS00603">
    <property type="entry name" value="TK_CELLULAR_TYPE"/>
    <property type="match status" value="1"/>
</dbReference>
<dbReference type="AlphaFoldDB" id="A0ABD6EHW2"/>
<dbReference type="PANTHER" id="PTHR11441:SF0">
    <property type="entry name" value="THYMIDINE KINASE, CYTOSOLIC"/>
    <property type="match status" value="1"/>
</dbReference>
<dbReference type="GO" id="GO:0005524">
    <property type="term" value="F:ATP binding"/>
    <property type="evidence" value="ECO:0007669"/>
    <property type="project" value="UniProtKB-KW"/>
</dbReference>
<evidence type="ECO:0000256" key="13">
    <source>
        <dbReference type="RuleBase" id="RU004165"/>
    </source>
</evidence>
<dbReference type="SUPFAM" id="SSF57716">
    <property type="entry name" value="Glucocorticoid receptor-like (DNA-binding domain)"/>
    <property type="match status" value="1"/>
</dbReference>
<evidence type="ECO:0000256" key="11">
    <source>
        <dbReference type="ARBA" id="ARBA00046642"/>
    </source>
</evidence>
<dbReference type="InterPro" id="IPR027417">
    <property type="entry name" value="P-loop_NTPase"/>
</dbReference>